<dbReference type="InterPro" id="IPR044810">
    <property type="entry name" value="WRKY_plant"/>
</dbReference>
<dbReference type="FunFam" id="2.20.25.80:FF:000008">
    <property type="entry name" value="WRKY transcription factor 40"/>
    <property type="match status" value="1"/>
</dbReference>
<evidence type="ECO:0000313" key="9">
    <source>
        <dbReference type="Proteomes" id="UP000224567"/>
    </source>
</evidence>
<dbReference type="SMART" id="SM00774">
    <property type="entry name" value="WRKY"/>
    <property type="match status" value="1"/>
</dbReference>
<evidence type="ECO:0000256" key="2">
    <source>
        <dbReference type="ARBA" id="ARBA00023015"/>
    </source>
</evidence>
<dbReference type="InterPro" id="IPR003657">
    <property type="entry name" value="WRKY_dom"/>
</dbReference>
<keyword evidence="3" id="KW-0238">DNA-binding</keyword>
<dbReference type="PROSITE" id="PS50811">
    <property type="entry name" value="WRKY"/>
    <property type="match status" value="1"/>
</dbReference>
<dbReference type="GO" id="GO:0031347">
    <property type="term" value="P:regulation of defense response"/>
    <property type="evidence" value="ECO:0007669"/>
    <property type="project" value="UniProtKB-ARBA"/>
</dbReference>
<evidence type="ECO:0000256" key="4">
    <source>
        <dbReference type="ARBA" id="ARBA00023163"/>
    </source>
</evidence>
<feature type="compositionally biased region" description="Low complexity" evidence="6">
    <location>
        <begin position="106"/>
        <end position="124"/>
    </location>
</feature>
<dbReference type="EMBL" id="MLFT02000006">
    <property type="protein sequence ID" value="PHT46018.1"/>
    <property type="molecule type" value="Genomic_DNA"/>
</dbReference>
<evidence type="ECO:0000313" key="8">
    <source>
        <dbReference type="EMBL" id="PHT46018.1"/>
    </source>
</evidence>
<dbReference type="AlphaFoldDB" id="A0A2G2WLB1"/>
<proteinExistence type="predicted"/>
<feature type="compositionally biased region" description="Low complexity" evidence="6">
    <location>
        <begin position="238"/>
        <end position="249"/>
    </location>
</feature>
<dbReference type="GO" id="GO:0002237">
    <property type="term" value="P:response to molecule of bacterial origin"/>
    <property type="evidence" value="ECO:0007669"/>
    <property type="project" value="UniProtKB-ARBA"/>
</dbReference>
<evidence type="ECO:0000256" key="5">
    <source>
        <dbReference type="ARBA" id="ARBA00023242"/>
    </source>
</evidence>
<reference evidence="9" key="2">
    <citation type="journal article" date="2017" name="J. Anim. Genet.">
        <title>Multiple reference genome sequences of hot pepper reveal the massive evolution of plant disease resistance genes by retroduplication.</title>
        <authorList>
            <person name="Kim S."/>
            <person name="Park J."/>
            <person name="Yeom S.-I."/>
            <person name="Kim Y.-M."/>
            <person name="Seo E."/>
            <person name="Kim K.-T."/>
            <person name="Kim M.-S."/>
            <person name="Lee J.M."/>
            <person name="Cheong K."/>
            <person name="Shin H.-S."/>
            <person name="Kim S.-B."/>
            <person name="Han K."/>
            <person name="Lee J."/>
            <person name="Park M."/>
            <person name="Lee H.-A."/>
            <person name="Lee H.-Y."/>
            <person name="Lee Y."/>
            <person name="Oh S."/>
            <person name="Lee J.H."/>
            <person name="Choi E."/>
            <person name="Choi E."/>
            <person name="Lee S.E."/>
            <person name="Jeon J."/>
            <person name="Kim H."/>
            <person name="Choi G."/>
            <person name="Song H."/>
            <person name="Lee J."/>
            <person name="Lee S.-C."/>
            <person name="Kwon J.-K."/>
            <person name="Lee H.-Y."/>
            <person name="Koo N."/>
            <person name="Hong Y."/>
            <person name="Kim R.W."/>
            <person name="Kang W.-H."/>
            <person name="Huh J.H."/>
            <person name="Kang B.-C."/>
            <person name="Yang T.-J."/>
            <person name="Lee Y.-H."/>
            <person name="Bennetzen J.L."/>
            <person name="Choi D."/>
        </authorList>
    </citation>
    <scope>NUCLEOTIDE SEQUENCE [LARGE SCALE GENOMIC DNA]</scope>
    <source>
        <strain evidence="9">cv. PBC81</strain>
    </source>
</reference>
<keyword evidence="4" id="KW-0804">Transcription</keyword>
<feature type="domain" description="WRKY" evidence="7">
    <location>
        <begin position="167"/>
        <end position="233"/>
    </location>
</feature>
<evidence type="ECO:0000256" key="6">
    <source>
        <dbReference type="SAM" id="MobiDB-lite"/>
    </source>
</evidence>
<dbReference type="Pfam" id="PF03106">
    <property type="entry name" value="WRKY"/>
    <property type="match status" value="1"/>
</dbReference>
<dbReference type="PANTHER" id="PTHR31429:SF78">
    <property type="entry name" value="WRKY TRANSCRIPTION FACTOR 40-RELATED"/>
    <property type="match status" value="1"/>
</dbReference>
<keyword evidence="5" id="KW-0539">Nucleus</keyword>
<dbReference type="SUPFAM" id="SSF118290">
    <property type="entry name" value="WRKY DNA-binding domain"/>
    <property type="match status" value="1"/>
</dbReference>
<accession>A0A2G2WLB1</accession>
<gene>
    <name evidence="8" type="ORF">CQW23_15176</name>
</gene>
<dbReference type="GO" id="GO:0042742">
    <property type="term" value="P:defense response to bacterium"/>
    <property type="evidence" value="ECO:0007669"/>
    <property type="project" value="UniProtKB-ARBA"/>
</dbReference>
<protein>
    <recommendedName>
        <fullName evidence="7">WRKY domain-containing protein</fullName>
    </recommendedName>
</protein>
<organism evidence="8 9">
    <name type="scientific">Capsicum baccatum</name>
    <name type="common">Peruvian pepper</name>
    <dbReference type="NCBI Taxonomy" id="33114"/>
    <lineage>
        <taxon>Eukaryota</taxon>
        <taxon>Viridiplantae</taxon>
        <taxon>Streptophyta</taxon>
        <taxon>Embryophyta</taxon>
        <taxon>Tracheophyta</taxon>
        <taxon>Spermatophyta</taxon>
        <taxon>Magnoliopsida</taxon>
        <taxon>eudicotyledons</taxon>
        <taxon>Gunneridae</taxon>
        <taxon>Pentapetalae</taxon>
        <taxon>asterids</taxon>
        <taxon>lamiids</taxon>
        <taxon>Solanales</taxon>
        <taxon>Solanaceae</taxon>
        <taxon>Solanoideae</taxon>
        <taxon>Capsiceae</taxon>
        <taxon>Capsicum</taxon>
    </lineage>
</organism>
<dbReference type="STRING" id="33114.A0A2G2WLB1"/>
<comment type="subcellular location">
    <subcellularLocation>
        <location evidence="1">Nucleus</location>
    </subcellularLocation>
</comment>
<dbReference type="PANTHER" id="PTHR31429">
    <property type="entry name" value="WRKY TRANSCRIPTION FACTOR 36-RELATED"/>
    <property type="match status" value="1"/>
</dbReference>
<reference evidence="8 9" key="1">
    <citation type="journal article" date="2017" name="Genome Biol.">
        <title>New reference genome sequences of hot pepper reveal the massive evolution of plant disease-resistance genes by retroduplication.</title>
        <authorList>
            <person name="Kim S."/>
            <person name="Park J."/>
            <person name="Yeom S.I."/>
            <person name="Kim Y.M."/>
            <person name="Seo E."/>
            <person name="Kim K.T."/>
            <person name="Kim M.S."/>
            <person name="Lee J.M."/>
            <person name="Cheong K."/>
            <person name="Shin H.S."/>
            <person name="Kim S.B."/>
            <person name="Han K."/>
            <person name="Lee J."/>
            <person name="Park M."/>
            <person name="Lee H.A."/>
            <person name="Lee H.Y."/>
            <person name="Lee Y."/>
            <person name="Oh S."/>
            <person name="Lee J.H."/>
            <person name="Choi E."/>
            <person name="Choi E."/>
            <person name="Lee S.E."/>
            <person name="Jeon J."/>
            <person name="Kim H."/>
            <person name="Choi G."/>
            <person name="Song H."/>
            <person name="Lee J."/>
            <person name="Lee S.C."/>
            <person name="Kwon J.K."/>
            <person name="Lee H.Y."/>
            <person name="Koo N."/>
            <person name="Hong Y."/>
            <person name="Kim R.W."/>
            <person name="Kang W.H."/>
            <person name="Huh J.H."/>
            <person name="Kang B.C."/>
            <person name="Yang T.J."/>
            <person name="Lee Y.H."/>
            <person name="Bennetzen J.L."/>
            <person name="Choi D."/>
        </authorList>
    </citation>
    <scope>NUCLEOTIDE SEQUENCE [LARGE SCALE GENOMIC DNA]</scope>
    <source>
        <strain evidence="9">cv. PBC81</strain>
    </source>
</reference>
<dbReference type="GO" id="GO:0043565">
    <property type="term" value="F:sequence-specific DNA binding"/>
    <property type="evidence" value="ECO:0007669"/>
    <property type="project" value="InterPro"/>
</dbReference>
<dbReference type="Proteomes" id="UP000224567">
    <property type="component" value="Unassembled WGS sequence"/>
</dbReference>
<dbReference type="GO" id="GO:0005634">
    <property type="term" value="C:nucleus"/>
    <property type="evidence" value="ECO:0007669"/>
    <property type="project" value="UniProtKB-SubCell"/>
</dbReference>
<evidence type="ECO:0000259" key="7">
    <source>
        <dbReference type="PROSITE" id="PS50811"/>
    </source>
</evidence>
<feature type="region of interest" description="Disordered" evidence="6">
    <location>
        <begin position="91"/>
        <end position="146"/>
    </location>
</feature>
<dbReference type="Gene3D" id="2.20.25.80">
    <property type="entry name" value="WRKY domain"/>
    <property type="match status" value="1"/>
</dbReference>
<dbReference type="GO" id="GO:0050832">
    <property type="term" value="P:defense response to fungus"/>
    <property type="evidence" value="ECO:0007669"/>
    <property type="project" value="UniProtKB-ARBA"/>
</dbReference>
<keyword evidence="2" id="KW-0805">Transcription regulation</keyword>
<sequence>MEFTSLVDTSLDLSFRPRPVLDKLPKQEVQSDFTGLRGDNMGVKNETVDLLEELNRVSSENKKLTEMLTVVCENYNVLRNQMMEYMSTQNGLADDSAGSRKRKAESISNPNNSNININNNNNNNLDVVPGRSSESSSSDEESSCKKLREEHIKAKVTVVSMKTDASDTSLIVKDGYQWRKYGQKVTRDNPCPRAYFRCSFAPTCPVKKKVQRSIEDQSIVVATYEGEHNHPMTSKPEAGGANTTSTSTGSRLNVTTIAGTTASVPCSTTLNPSGPTITLDLTAPKTVEKRDMKMNQSASPTCGNSIHTSTGVEYQNRPEFQQFLIEQMATSLTKDPSFKAALAAAISGKILQHNNQTGRW</sequence>
<feature type="region of interest" description="Disordered" evidence="6">
    <location>
        <begin position="227"/>
        <end position="249"/>
    </location>
</feature>
<dbReference type="GO" id="GO:0003700">
    <property type="term" value="F:DNA-binding transcription factor activity"/>
    <property type="evidence" value="ECO:0007669"/>
    <property type="project" value="InterPro"/>
</dbReference>
<name>A0A2G2WLB1_CAPBA</name>
<dbReference type="OrthoDB" id="1879341at2759"/>
<keyword evidence="9" id="KW-1185">Reference proteome</keyword>
<dbReference type="GO" id="GO:0009751">
    <property type="term" value="P:response to salicylic acid"/>
    <property type="evidence" value="ECO:0007669"/>
    <property type="project" value="UniProtKB-ARBA"/>
</dbReference>
<comment type="caution">
    <text evidence="8">The sequence shown here is derived from an EMBL/GenBank/DDBJ whole genome shotgun (WGS) entry which is preliminary data.</text>
</comment>
<evidence type="ECO:0000256" key="1">
    <source>
        <dbReference type="ARBA" id="ARBA00004123"/>
    </source>
</evidence>
<dbReference type="InterPro" id="IPR036576">
    <property type="entry name" value="WRKY_dom_sf"/>
</dbReference>
<evidence type="ECO:0000256" key="3">
    <source>
        <dbReference type="ARBA" id="ARBA00023125"/>
    </source>
</evidence>